<organism evidence="1 2">
    <name type="scientific">Nonomuraea turkmeniaca</name>
    <dbReference type="NCBI Taxonomy" id="103838"/>
    <lineage>
        <taxon>Bacteria</taxon>
        <taxon>Bacillati</taxon>
        <taxon>Actinomycetota</taxon>
        <taxon>Actinomycetes</taxon>
        <taxon>Streptosporangiales</taxon>
        <taxon>Streptosporangiaceae</taxon>
        <taxon>Nonomuraea</taxon>
    </lineage>
</organism>
<gene>
    <name evidence="1" type="ORF">ETD86_50395</name>
</gene>
<accession>A0A5S4EWK6</accession>
<protein>
    <submittedName>
        <fullName evidence="1">Uncharacterized protein</fullName>
    </submittedName>
</protein>
<dbReference type="OrthoDB" id="9986372at2"/>
<evidence type="ECO:0000313" key="2">
    <source>
        <dbReference type="Proteomes" id="UP000309128"/>
    </source>
</evidence>
<dbReference type="AlphaFoldDB" id="A0A5S4EWK6"/>
<dbReference type="Proteomes" id="UP000309128">
    <property type="component" value="Unassembled WGS sequence"/>
</dbReference>
<name>A0A5S4EWK6_9ACTN</name>
<dbReference type="RefSeq" id="WP_138673721.1">
    <property type="nucleotide sequence ID" value="NZ_VCKY01000344.1"/>
</dbReference>
<comment type="caution">
    <text evidence="1">The sequence shown here is derived from an EMBL/GenBank/DDBJ whole genome shotgun (WGS) entry which is preliminary data.</text>
</comment>
<sequence length="87" mass="9609">MVTVGQHHVDDNPDHGLGLSAYLPSGGDWVEAVTRDPRIEHLLQEGIEDYWIRLAPLDWLAPRVPGLAEALPPIPTSTAARRWSIPP</sequence>
<proteinExistence type="predicted"/>
<evidence type="ECO:0000313" key="1">
    <source>
        <dbReference type="EMBL" id="TMR07830.1"/>
    </source>
</evidence>
<reference evidence="1 2" key="1">
    <citation type="submission" date="2019-05" db="EMBL/GenBank/DDBJ databases">
        <title>Draft genome sequence of Nonomuraea turkmeniaca DSM 43926.</title>
        <authorList>
            <person name="Saricaoglu S."/>
            <person name="Isik K."/>
        </authorList>
    </citation>
    <scope>NUCLEOTIDE SEQUENCE [LARGE SCALE GENOMIC DNA]</scope>
    <source>
        <strain evidence="1 2">DSM 43926</strain>
    </source>
</reference>
<keyword evidence="2" id="KW-1185">Reference proteome</keyword>
<dbReference type="EMBL" id="VCKY01000344">
    <property type="protein sequence ID" value="TMR07830.1"/>
    <property type="molecule type" value="Genomic_DNA"/>
</dbReference>